<dbReference type="OrthoDB" id="6501367at2759"/>
<evidence type="ECO:0000256" key="9">
    <source>
        <dbReference type="ARBA" id="ARBA00022989"/>
    </source>
</evidence>
<keyword evidence="5 13" id="KW-0812">Transmembrane</keyword>
<dbReference type="EMBL" id="JAPWDV010000001">
    <property type="protein sequence ID" value="KAJ6223558.1"/>
    <property type="molecule type" value="Genomic_DNA"/>
</dbReference>
<name>A0A9Q0MEC9_BLOTA</name>
<feature type="domain" description="ABC transporter" evidence="14">
    <location>
        <begin position="669"/>
        <end position="895"/>
    </location>
</feature>
<evidence type="ECO:0000256" key="13">
    <source>
        <dbReference type="SAM" id="Phobius"/>
    </source>
</evidence>
<evidence type="ECO:0000256" key="12">
    <source>
        <dbReference type="ARBA" id="ARBA00047523"/>
    </source>
</evidence>
<dbReference type="FunFam" id="1.20.1560.10:FF:000001">
    <property type="entry name" value="ATP-binding cassette subfamily C member 1"/>
    <property type="match status" value="1"/>
</dbReference>
<dbReference type="SUPFAM" id="SSF52540">
    <property type="entry name" value="P-loop containing nucleoside triphosphate hydrolases"/>
    <property type="match status" value="2"/>
</dbReference>
<dbReference type="Pfam" id="PF00005">
    <property type="entry name" value="ABC_tran"/>
    <property type="match status" value="2"/>
</dbReference>
<dbReference type="GO" id="GO:0016887">
    <property type="term" value="F:ATP hydrolysis activity"/>
    <property type="evidence" value="ECO:0007669"/>
    <property type="project" value="InterPro"/>
</dbReference>
<dbReference type="Proteomes" id="UP001142055">
    <property type="component" value="Chromosome 1"/>
</dbReference>
<feature type="transmembrane region" description="Helical" evidence="13">
    <location>
        <begin position="605"/>
        <end position="625"/>
    </location>
</feature>
<dbReference type="Pfam" id="PF00664">
    <property type="entry name" value="ABC_membrane"/>
    <property type="match status" value="2"/>
</dbReference>
<evidence type="ECO:0000256" key="11">
    <source>
        <dbReference type="ARBA" id="ARBA00024220"/>
    </source>
</evidence>
<dbReference type="FunFam" id="1.20.1560.10:FF:000020">
    <property type="entry name" value="ABC metal ion transporter"/>
    <property type="match status" value="1"/>
</dbReference>
<evidence type="ECO:0000256" key="4">
    <source>
        <dbReference type="ARBA" id="ARBA00022554"/>
    </source>
</evidence>
<feature type="transmembrane region" description="Helical" evidence="13">
    <location>
        <begin position="1141"/>
        <end position="1161"/>
    </location>
</feature>
<comment type="subcellular location">
    <subcellularLocation>
        <location evidence="1">Vacuole membrane</location>
        <topology evidence="1">Multi-pass membrane protein</topology>
    </subcellularLocation>
</comment>
<keyword evidence="3" id="KW-0813">Transport</keyword>
<dbReference type="CDD" id="cd03250">
    <property type="entry name" value="ABCC_MRP_domain1"/>
    <property type="match status" value="1"/>
</dbReference>
<protein>
    <recommendedName>
        <fullName evidence="11">ABC-type glutathione-S-conjugate transporter</fullName>
        <ecNumber evidence="11">7.6.2.3</ecNumber>
    </recommendedName>
</protein>
<evidence type="ECO:0000256" key="10">
    <source>
        <dbReference type="ARBA" id="ARBA00023136"/>
    </source>
</evidence>
<dbReference type="Gene3D" id="3.40.50.300">
    <property type="entry name" value="P-loop containing nucleotide triphosphate hydrolases"/>
    <property type="match status" value="2"/>
</dbReference>
<evidence type="ECO:0000313" key="16">
    <source>
        <dbReference type="EMBL" id="KAJ6223558.1"/>
    </source>
</evidence>
<dbReference type="FunFam" id="3.40.50.300:FF:000997">
    <property type="entry name" value="Multidrug resistance-associated protein 1"/>
    <property type="match status" value="1"/>
</dbReference>
<dbReference type="InterPro" id="IPR011527">
    <property type="entry name" value="ABC1_TM_dom"/>
</dbReference>
<dbReference type="CDD" id="cd03244">
    <property type="entry name" value="ABCC_MRP_domain2"/>
    <property type="match status" value="1"/>
</dbReference>
<dbReference type="PANTHER" id="PTHR24223:SF443">
    <property type="entry name" value="MULTIDRUG-RESISTANCE LIKE PROTEIN 1, ISOFORM I"/>
    <property type="match status" value="1"/>
</dbReference>
<feature type="transmembrane region" description="Helical" evidence="13">
    <location>
        <begin position="77"/>
        <end position="99"/>
    </location>
</feature>
<dbReference type="InterPro" id="IPR050173">
    <property type="entry name" value="ABC_transporter_C-like"/>
</dbReference>
<evidence type="ECO:0000256" key="5">
    <source>
        <dbReference type="ARBA" id="ARBA00022692"/>
    </source>
</evidence>
<feature type="transmembrane region" description="Helical" evidence="13">
    <location>
        <begin position="1041"/>
        <end position="1064"/>
    </location>
</feature>
<feature type="transmembrane region" description="Helical" evidence="13">
    <location>
        <begin position="378"/>
        <end position="398"/>
    </location>
</feature>
<feature type="transmembrane region" description="Helical" evidence="13">
    <location>
        <begin position="451"/>
        <end position="473"/>
    </location>
</feature>
<dbReference type="FunFam" id="3.40.50.300:FF:000074">
    <property type="entry name" value="Multidrug resistance-associated protein 5 isoform 1"/>
    <property type="match status" value="1"/>
</dbReference>
<dbReference type="EC" id="7.6.2.3" evidence="11"/>
<proteinExistence type="inferred from homology"/>
<evidence type="ECO:0000259" key="14">
    <source>
        <dbReference type="PROSITE" id="PS50893"/>
    </source>
</evidence>
<dbReference type="PROSITE" id="PS00211">
    <property type="entry name" value="ABC_TRANSPORTER_1"/>
    <property type="match status" value="1"/>
</dbReference>
<keyword evidence="7" id="KW-0547">Nucleotide-binding</keyword>
<dbReference type="CDD" id="cd18595">
    <property type="entry name" value="ABC_6TM_MRP1_2_3_6_D1_like"/>
    <property type="match status" value="1"/>
</dbReference>
<dbReference type="InterPro" id="IPR003593">
    <property type="entry name" value="AAA+_ATPase"/>
</dbReference>
<comment type="similarity">
    <text evidence="2">Belongs to the ABC transporter superfamily. ABCC family. Conjugate transporter (TC 3.A.1.208) subfamily.</text>
</comment>
<evidence type="ECO:0000259" key="15">
    <source>
        <dbReference type="PROSITE" id="PS50929"/>
    </source>
</evidence>
<evidence type="ECO:0000313" key="17">
    <source>
        <dbReference type="Proteomes" id="UP001142055"/>
    </source>
</evidence>
<dbReference type="PROSITE" id="PS50929">
    <property type="entry name" value="ABC_TM1F"/>
    <property type="match status" value="2"/>
</dbReference>
<feature type="transmembrane region" description="Helical" evidence="13">
    <location>
        <begin position="39"/>
        <end position="57"/>
    </location>
</feature>
<feature type="domain" description="ABC transmembrane type-1" evidence="15">
    <location>
        <begin position="352"/>
        <end position="622"/>
    </location>
</feature>
<dbReference type="InterPro" id="IPR003439">
    <property type="entry name" value="ABC_transporter-like_ATP-bd"/>
</dbReference>
<feature type="transmembrane region" description="Helical" evidence="13">
    <location>
        <begin position="176"/>
        <end position="195"/>
    </location>
</feature>
<reference evidence="16" key="1">
    <citation type="submission" date="2022-12" db="EMBL/GenBank/DDBJ databases">
        <title>Genome assemblies of Blomia tropicalis.</title>
        <authorList>
            <person name="Cui Y."/>
        </authorList>
    </citation>
    <scope>NUCLEOTIDE SEQUENCE</scope>
    <source>
        <tissue evidence="16">Adult mites</tissue>
    </source>
</reference>
<comment type="catalytic activity">
    <reaction evidence="12">
        <text>leukotriene C4(in) + ATP + H2O = leukotriene C4(out) + ADP + phosphate + H(+)</text>
        <dbReference type="Rhea" id="RHEA:38963"/>
        <dbReference type="ChEBI" id="CHEBI:15377"/>
        <dbReference type="ChEBI" id="CHEBI:15378"/>
        <dbReference type="ChEBI" id="CHEBI:30616"/>
        <dbReference type="ChEBI" id="CHEBI:43474"/>
        <dbReference type="ChEBI" id="CHEBI:57973"/>
        <dbReference type="ChEBI" id="CHEBI:456216"/>
    </reaction>
    <physiologicalReaction direction="left-to-right" evidence="12">
        <dbReference type="Rhea" id="RHEA:38964"/>
    </physiologicalReaction>
</comment>
<evidence type="ECO:0000256" key="2">
    <source>
        <dbReference type="ARBA" id="ARBA00009726"/>
    </source>
</evidence>
<feature type="transmembrane region" description="Helical" evidence="13">
    <location>
        <begin position="1002"/>
        <end position="1021"/>
    </location>
</feature>
<dbReference type="InterPro" id="IPR036640">
    <property type="entry name" value="ABC1_TM_sf"/>
</dbReference>
<evidence type="ECO:0000256" key="7">
    <source>
        <dbReference type="ARBA" id="ARBA00022741"/>
    </source>
</evidence>
<organism evidence="16 17">
    <name type="scientific">Blomia tropicalis</name>
    <name type="common">Mite</name>
    <dbReference type="NCBI Taxonomy" id="40697"/>
    <lineage>
        <taxon>Eukaryota</taxon>
        <taxon>Metazoa</taxon>
        <taxon>Ecdysozoa</taxon>
        <taxon>Arthropoda</taxon>
        <taxon>Chelicerata</taxon>
        <taxon>Arachnida</taxon>
        <taxon>Acari</taxon>
        <taxon>Acariformes</taxon>
        <taxon>Sarcoptiformes</taxon>
        <taxon>Astigmata</taxon>
        <taxon>Glycyphagoidea</taxon>
        <taxon>Echimyopodidae</taxon>
        <taxon>Blomia</taxon>
    </lineage>
</organism>
<keyword evidence="4" id="KW-0926">Vacuole</keyword>
<dbReference type="Gene3D" id="1.20.1560.10">
    <property type="entry name" value="ABC transporter type 1, transmembrane domain"/>
    <property type="match status" value="2"/>
</dbReference>
<dbReference type="SUPFAM" id="SSF90123">
    <property type="entry name" value="ABC transporter transmembrane region"/>
    <property type="match status" value="2"/>
</dbReference>
<sequence length="1560" mass="176586">MSSPDVILFTGICDTPFWDWNTTWYTDNPAFTPCFIDTFLVWIPSIMIWALFPYTLYDYWRSQRTPISWNFLNIIRLFISAILSIVGLIHTIFVIVQYGNDSSEISLHHTKAELIGSILTASSYILLTIMVHYQRKCGFVNGGTIWFFLLLKIILMGISIPTEIQFIEYRSTLKKVTNYLEFSIMIVLLLLCSIADRIPNVRELMVASTLYGKEGSELLIYDEGDENDDHSQNDMNLKAKLKNKTLKICPKEMASFPSKLTFWWFNSMALLGFKRPLVLTDMWQIRVTDHSSYLFRQFNKFWKHKSFVKQEPLENDELMEPPPKPNLFVIIGKQFWTIFLFPSIARLITDNLQLINPIVMKNMIAFTVDKDAPTWQGFFFTAVFVVVNVASSITSSYHQHRMSALGMRIRSCLVGAIYRKAMVLAPHSKQNFTTGEIVNLMAVDSQRFIDLLPWLCFLWTAPIQIGIALWLLWNELGVSILGGLILMILFIPINGYIASTVKRIQQRQMGLKDKRLKAINEMLNGMKVLKLYAWEEAFIENIQKIRVQEIRYIRKAGYISTIFNVISSCSPFMVSCVTFTIYILIDPNNKLDAEKAFVSIALFNLLRIPLAMIPNMMSFLIMTIVSMKRLNKFLNSDETVPYVHRKMDSINAISMTNATFSWERIPLESRKEILSQKPKANQLTLSRINLSIKKGSLVAVVGNVGSGKSSLLYSLLGEMQKISGSVNISDDQQLAYVAQQAWIQNETVRGNILFGQEYDQKRYQRVIEACALKSDFEMLTGGDMTEIGEKGINLSGGQKQRVSIARACYSNSNLFLFDDPLSAVDSHVGKHIFDQVISSESGILSGTTRVLVTNALYMLPNVDQIILLKNGEIDGIGSYEELLKTSPVFAELISNYSNSNVEEDVETMSEMQADNDEERIDEPMTEDGRPDLSRTISMISTVSSIEKSRTMSVASNGSINKKTITQSKSDLQSKSKLVAAEHMEKGQVTLTVYGKFMKALSIFWTVTIVTNYILVIIANTGSNFWLSAWTSAKDGDERAKFYLGIYFVIGISQAFFVCVGWISIVRGSLMASTNLHWKLLQSIVHAPMYFFDTTPLGRIINRFSKDIDILDSNIQLIIRVLLNTTLTVLATFFTVSVQTPIFIAVVIPFLALYIFVQRFYISTSRQIKRLESVTRSPIFNHFSETINGVSTIRAYNASQRFIDKSDYQVDENSRCVYPNAVANCFLQVRLEFMANFLIFFASLFAVLSKDTLNGSETGLSLSYALNITLSLNVCVRMFSEIENNVVSVERISEYTDVKPEAEWRRPDDQKLGSDWPQHGKIEFINYGTRYRPGLDLVLRKVDITSQKGEKIGIVGRTGAGKSSLTLALFRIIEAANGSIRMDGIDISKLGLQILRSRITIIPQDPVLFCGTIRFNLDPFDRFNDEQLWNVLELSHLKSFVAKLELGLEHQISEGGENLSVGQRQLICLARALLRRTNVLVLDEATAAVDMETDALIQSTIREQFSNCTILTIAHRLHTILDSDRVLVLDSGNVAEFDTPKNLLADQNSIFHSLAVDAGII</sequence>
<dbReference type="GO" id="GO:0005524">
    <property type="term" value="F:ATP binding"/>
    <property type="evidence" value="ECO:0007669"/>
    <property type="project" value="UniProtKB-KW"/>
</dbReference>
<dbReference type="InterPro" id="IPR017871">
    <property type="entry name" value="ABC_transporter-like_CS"/>
</dbReference>
<dbReference type="InterPro" id="IPR027417">
    <property type="entry name" value="P-loop_NTPase"/>
</dbReference>
<evidence type="ECO:0000256" key="1">
    <source>
        <dbReference type="ARBA" id="ARBA00004128"/>
    </source>
</evidence>
<feature type="domain" description="ABC transporter" evidence="14">
    <location>
        <begin position="1321"/>
        <end position="1555"/>
    </location>
</feature>
<feature type="transmembrane region" description="Helical" evidence="13">
    <location>
        <begin position="327"/>
        <end position="348"/>
    </location>
</feature>
<gene>
    <name evidence="16" type="ORF">RDWZM_002103</name>
</gene>
<keyword evidence="9 13" id="KW-1133">Transmembrane helix</keyword>
<feature type="transmembrane region" description="Helical" evidence="13">
    <location>
        <begin position="1116"/>
        <end position="1135"/>
    </location>
</feature>
<dbReference type="CDD" id="cd18603">
    <property type="entry name" value="ABC_6TM_MRP1_2_3_6_D2_like"/>
    <property type="match status" value="1"/>
</dbReference>
<accession>A0A9Q0MEC9</accession>
<dbReference type="GO" id="GO:0005774">
    <property type="term" value="C:vacuolar membrane"/>
    <property type="evidence" value="ECO:0007669"/>
    <property type="project" value="UniProtKB-SubCell"/>
</dbReference>
<feature type="transmembrane region" description="Helical" evidence="13">
    <location>
        <begin position="114"/>
        <end position="133"/>
    </location>
</feature>
<keyword evidence="6" id="KW-0677">Repeat</keyword>
<dbReference type="GO" id="GO:0000323">
    <property type="term" value="C:lytic vacuole"/>
    <property type="evidence" value="ECO:0007669"/>
    <property type="project" value="UniProtKB-ARBA"/>
</dbReference>
<keyword evidence="17" id="KW-1185">Reference proteome</keyword>
<dbReference type="GO" id="GO:0015431">
    <property type="term" value="F:ABC-type glutathione S-conjugate transporter activity"/>
    <property type="evidence" value="ECO:0007669"/>
    <property type="project" value="UniProtKB-EC"/>
</dbReference>
<dbReference type="PANTHER" id="PTHR24223">
    <property type="entry name" value="ATP-BINDING CASSETTE SUB-FAMILY C"/>
    <property type="match status" value="1"/>
</dbReference>
<evidence type="ECO:0000256" key="3">
    <source>
        <dbReference type="ARBA" id="ARBA00022448"/>
    </source>
</evidence>
<feature type="transmembrane region" description="Helical" evidence="13">
    <location>
        <begin position="479"/>
        <end position="499"/>
    </location>
</feature>
<feature type="transmembrane region" description="Helical" evidence="13">
    <location>
        <begin position="145"/>
        <end position="164"/>
    </location>
</feature>
<dbReference type="PROSITE" id="PS50893">
    <property type="entry name" value="ABC_TRANSPORTER_2"/>
    <property type="match status" value="2"/>
</dbReference>
<feature type="domain" description="ABC transmembrane type-1" evidence="15">
    <location>
        <begin position="1013"/>
        <end position="1283"/>
    </location>
</feature>
<evidence type="ECO:0000256" key="8">
    <source>
        <dbReference type="ARBA" id="ARBA00022840"/>
    </source>
</evidence>
<feature type="transmembrane region" description="Helical" evidence="13">
    <location>
        <begin position="561"/>
        <end position="585"/>
    </location>
</feature>
<evidence type="ECO:0000256" key="6">
    <source>
        <dbReference type="ARBA" id="ARBA00022737"/>
    </source>
</evidence>
<keyword evidence="8" id="KW-0067">ATP-binding</keyword>
<dbReference type="OMA" id="GPFLKHD"/>
<dbReference type="SMART" id="SM00382">
    <property type="entry name" value="AAA"/>
    <property type="match status" value="2"/>
</dbReference>
<keyword evidence="10 13" id="KW-0472">Membrane</keyword>
<comment type="caution">
    <text evidence="16">The sequence shown here is derived from an EMBL/GenBank/DDBJ whole genome shotgun (WGS) entry which is preliminary data.</text>
</comment>
<feature type="transmembrane region" description="Helical" evidence="13">
    <location>
        <begin position="1232"/>
        <end position="1248"/>
    </location>
</feature>